<gene>
    <name evidence="2" type="ORF">C7373_1072</name>
</gene>
<name>A0A2U1BI00_9FIRM</name>
<dbReference type="InterPro" id="IPR025161">
    <property type="entry name" value="IS402-like_dom"/>
</dbReference>
<comment type="caution">
    <text evidence="2">The sequence shown here is derived from an EMBL/GenBank/DDBJ whole genome shotgun (WGS) entry which is preliminary data.</text>
</comment>
<protein>
    <submittedName>
        <fullName evidence="2">Putative transposase of IS4/5 family DUF4096</fullName>
    </submittedName>
</protein>
<evidence type="ECO:0000313" key="3">
    <source>
        <dbReference type="Proteomes" id="UP000245778"/>
    </source>
</evidence>
<accession>A0A2U1BI00</accession>
<organism evidence="2 3">
    <name type="scientific">Intestinimonas butyriciproducens</name>
    <dbReference type="NCBI Taxonomy" id="1297617"/>
    <lineage>
        <taxon>Bacteria</taxon>
        <taxon>Bacillati</taxon>
        <taxon>Bacillota</taxon>
        <taxon>Clostridia</taxon>
        <taxon>Eubacteriales</taxon>
        <taxon>Intestinimonas</taxon>
    </lineage>
</organism>
<evidence type="ECO:0000313" key="2">
    <source>
        <dbReference type="EMBL" id="PVY48256.1"/>
    </source>
</evidence>
<dbReference type="AlphaFoldDB" id="A0A2U1BI00"/>
<feature type="domain" description="Insertion element IS402-like" evidence="1">
    <location>
        <begin position="1"/>
        <end position="45"/>
    </location>
</feature>
<dbReference type="PANTHER" id="PTHR46637">
    <property type="entry name" value="TIS1421-TRANSPOSASE PROTEIN A"/>
    <property type="match status" value="1"/>
</dbReference>
<dbReference type="InterPro" id="IPR052909">
    <property type="entry name" value="Transposase_6_like"/>
</dbReference>
<dbReference type="EMBL" id="QEKK01000007">
    <property type="protein sequence ID" value="PVY48256.1"/>
    <property type="molecule type" value="Genomic_DNA"/>
</dbReference>
<sequence length="78" mass="8735">MLNGMLWIVRSGAQWRELPETYGPWQSIYARFAKWRDDGTLEAVFHTLSADADMENLSMDSTCVKVHESANGGEKNGG</sequence>
<dbReference type="Pfam" id="PF13340">
    <property type="entry name" value="DUF4096"/>
    <property type="match status" value="1"/>
</dbReference>
<proteinExistence type="predicted"/>
<reference evidence="2 3" key="1">
    <citation type="submission" date="2018-04" db="EMBL/GenBank/DDBJ databases">
        <title>Genomic Encyclopedia of Type Strains, Phase IV (KMG-IV): sequencing the most valuable type-strain genomes for metagenomic binning, comparative biology and taxonomic classification.</title>
        <authorList>
            <person name="Goeker M."/>
        </authorList>
    </citation>
    <scope>NUCLEOTIDE SEQUENCE [LARGE SCALE GENOMIC DNA]</scope>
    <source>
        <strain evidence="2 3">DSM 26588</strain>
    </source>
</reference>
<dbReference type="PANTHER" id="PTHR46637:SF1">
    <property type="entry name" value="BLL5188 PROTEIN"/>
    <property type="match status" value="1"/>
</dbReference>
<dbReference type="Proteomes" id="UP000245778">
    <property type="component" value="Unassembled WGS sequence"/>
</dbReference>
<evidence type="ECO:0000259" key="1">
    <source>
        <dbReference type="Pfam" id="PF13340"/>
    </source>
</evidence>